<evidence type="ECO:0000259" key="16">
    <source>
        <dbReference type="PROSITE" id="PS50172"/>
    </source>
</evidence>
<dbReference type="PROSITE" id="PS50172">
    <property type="entry name" value="BRCT"/>
    <property type="match status" value="1"/>
</dbReference>
<evidence type="ECO:0000256" key="6">
    <source>
        <dbReference type="ARBA" id="ARBA00022723"/>
    </source>
</evidence>
<evidence type="ECO:0000256" key="13">
    <source>
        <dbReference type="ARBA" id="ARBA00060881"/>
    </source>
</evidence>
<evidence type="ECO:0000313" key="18">
    <source>
        <dbReference type="Proteomes" id="UP000885826"/>
    </source>
</evidence>
<dbReference type="Proteomes" id="UP000885826">
    <property type="component" value="Unassembled WGS sequence"/>
</dbReference>
<evidence type="ECO:0000256" key="4">
    <source>
        <dbReference type="ARBA" id="ARBA00022598"/>
    </source>
</evidence>
<dbReference type="PANTHER" id="PTHR23389:SF9">
    <property type="entry name" value="DNA LIGASE"/>
    <property type="match status" value="1"/>
</dbReference>
<dbReference type="NCBIfam" id="TIGR00575">
    <property type="entry name" value="dnlj"/>
    <property type="match status" value="1"/>
</dbReference>
<dbReference type="CDD" id="cd00114">
    <property type="entry name" value="LIGANc"/>
    <property type="match status" value="1"/>
</dbReference>
<dbReference type="SUPFAM" id="SSF56091">
    <property type="entry name" value="DNA ligase/mRNA capping enzyme, catalytic domain"/>
    <property type="match status" value="1"/>
</dbReference>
<organism evidence="17 18">
    <name type="scientific">candidate division WOR-3 bacterium</name>
    <dbReference type="NCBI Taxonomy" id="2052148"/>
    <lineage>
        <taxon>Bacteria</taxon>
        <taxon>Bacteria division WOR-3</taxon>
    </lineage>
</organism>
<dbReference type="PROSITE" id="PS01056">
    <property type="entry name" value="DNA_LIGASE_N2"/>
    <property type="match status" value="1"/>
</dbReference>
<keyword evidence="9 14" id="KW-0460">Magnesium</keyword>
<feature type="binding site" evidence="14">
    <location>
        <begin position="34"/>
        <end position="38"/>
    </location>
    <ligand>
        <name>NAD(+)</name>
        <dbReference type="ChEBI" id="CHEBI:57540"/>
    </ligand>
</feature>
<evidence type="ECO:0000313" key="17">
    <source>
        <dbReference type="EMBL" id="HEC79613.1"/>
    </source>
</evidence>
<dbReference type="InterPro" id="IPR036420">
    <property type="entry name" value="BRCT_dom_sf"/>
</dbReference>
<dbReference type="GO" id="GO:0046872">
    <property type="term" value="F:metal ion binding"/>
    <property type="evidence" value="ECO:0007669"/>
    <property type="project" value="UniProtKB-KW"/>
</dbReference>
<dbReference type="SUPFAM" id="SSF52113">
    <property type="entry name" value="BRCT domain"/>
    <property type="match status" value="1"/>
</dbReference>
<dbReference type="EMBL" id="DRIG01000111">
    <property type="protein sequence ID" value="HEC79613.1"/>
    <property type="molecule type" value="Genomic_DNA"/>
</dbReference>
<evidence type="ECO:0000256" key="3">
    <source>
        <dbReference type="ARBA" id="ARBA00013308"/>
    </source>
</evidence>
<dbReference type="Pfam" id="PF03120">
    <property type="entry name" value="OB_DNA_ligase"/>
    <property type="match status" value="1"/>
</dbReference>
<dbReference type="FunFam" id="1.10.150.20:FF:000007">
    <property type="entry name" value="DNA ligase"/>
    <property type="match status" value="1"/>
</dbReference>
<proteinExistence type="inferred from homology"/>
<feature type="binding site" evidence="14">
    <location>
        <position position="314"/>
    </location>
    <ligand>
        <name>NAD(+)</name>
        <dbReference type="ChEBI" id="CHEBI:57540"/>
    </ligand>
</feature>
<comment type="catalytic activity">
    <reaction evidence="12 14 15">
        <text>NAD(+) + (deoxyribonucleotide)n-3'-hydroxyl + 5'-phospho-(deoxyribonucleotide)m = (deoxyribonucleotide)n+m + AMP + beta-nicotinamide D-nucleotide.</text>
        <dbReference type="EC" id="6.5.1.2"/>
    </reaction>
</comment>
<evidence type="ECO:0000256" key="10">
    <source>
        <dbReference type="ARBA" id="ARBA00023027"/>
    </source>
</evidence>
<dbReference type="Pfam" id="PF03119">
    <property type="entry name" value="DNA_ligase_ZBD"/>
    <property type="match status" value="1"/>
</dbReference>
<keyword evidence="4 14" id="KW-0436">Ligase</keyword>
<comment type="caution">
    <text evidence="17">The sequence shown here is derived from an EMBL/GenBank/DDBJ whole genome shotgun (WGS) entry which is preliminary data.</text>
</comment>
<evidence type="ECO:0000256" key="9">
    <source>
        <dbReference type="ARBA" id="ARBA00022842"/>
    </source>
</evidence>
<dbReference type="SMART" id="SM00278">
    <property type="entry name" value="HhH1"/>
    <property type="match status" value="3"/>
</dbReference>
<keyword evidence="6 14" id="KW-0479">Metal-binding</keyword>
<dbReference type="Pfam" id="PF22745">
    <property type="entry name" value="Nlig-Ia"/>
    <property type="match status" value="1"/>
</dbReference>
<dbReference type="Pfam" id="PF01653">
    <property type="entry name" value="DNA_ligase_aden"/>
    <property type="match status" value="1"/>
</dbReference>
<keyword evidence="5 14" id="KW-0235">DNA replication</keyword>
<dbReference type="InterPro" id="IPR004149">
    <property type="entry name" value="Znf_DNAligase_C4"/>
</dbReference>
<dbReference type="InterPro" id="IPR013839">
    <property type="entry name" value="DNAligase_adenylation"/>
</dbReference>
<evidence type="ECO:0000256" key="1">
    <source>
        <dbReference type="ARBA" id="ARBA00004067"/>
    </source>
</evidence>
<dbReference type="InterPro" id="IPR003583">
    <property type="entry name" value="Hlx-hairpin-Hlx_DNA-bd_motif"/>
</dbReference>
<comment type="cofactor">
    <cofactor evidence="14">
        <name>Mg(2+)</name>
        <dbReference type="ChEBI" id="CHEBI:18420"/>
    </cofactor>
    <cofactor evidence="14">
        <name>Mn(2+)</name>
        <dbReference type="ChEBI" id="CHEBI:29035"/>
    </cofactor>
</comment>
<dbReference type="InterPro" id="IPR041663">
    <property type="entry name" value="DisA/LigA_HHH"/>
</dbReference>
<dbReference type="FunFam" id="3.30.470.30:FF:000001">
    <property type="entry name" value="DNA ligase"/>
    <property type="match status" value="1"/>
</dbReference>
<feature type="binding site" evidence="14">
    <location>
        <position position="431"/>
    </location>
    <ligand>
        <name>Zn(2+)</name>
        <dbReference type="ChEBI" id="CHEBI:29105"/>
    </ligand>
</feature>
<evidence type="ECO:0000256" key="11">
    <source>
        <dbReference type="ARBA" id="ARBA00023204"/>
    </source>
</evidence>
<evidence type="ECO:0000256" key="14">
    <source>
        <dbReference type="HAMAP-Rule" id="MF_01588"/>
    </source>
</evidence>
<dbReference type="InterPro" id="IPR010994">
    <property type="entry name" value="RuvA_2-like"/>
</dbReference>
<dbReference type="InterPro" id="IPR012340">
    <property type="entry name" value="NA-bd_OB-fold"/>
</dbReference>
<dbReference type="PIRSF" id="PIRSF001604">
    <property type="entry name" value="LigA"/>
    <property type="match status" value="1"/>
</dbReference>
<dbReference type="Pfam" id="PF12826">
    <property type="entry name" value="HHH_2"/>
    <property type="match status" value="1"/>
</dbReference>
<dbReference type="Gene3D" id="3.40.50.10190">
    <property type="entry name" value="BRCT domain"/>
    <property type="match status" value="1"/>
</dbReference>
<feature type="binding site" evidence="14">
    <location>
        <position position="426"/>
    </location>
    <ligand>
        <name>Zn(2+)</name>
        <dbReference type="ChEBI" id="CHEBI:29105"/>
    </ligand>
</feature>
<dbReference type="Pfam" id="PF00533">
    <property type="entry name" value="BRCT"/>
    <property type="match status" value="1"/>
</dbReference>
<dbReference type="NCBIfam" id="NF005932">
    <property type="entry name" value="PRK07956.1"/>
    <property type="match status" value="1"/>
</dbReference>
<dbReference type="SUPFAM" id="SSF50249">
    <property type="entry name" value="Nucleic acid-binding proteins"/>
    <property type="match status" value="1"/>
</dbReference>
<dbReference type="Pfam" id="PF14520">
    <property type="entry name" value="HHH_5"/>
    <property type="match status" value="1"/>
</dbReference>
<feature type="binding site" evidence="14">
    <location>
        <begin position="83"/>
        <end position="84"/>
    </location>
    <ligand>
        <name>NAD(+)</name>
        <dbReference type="ChEBI" id="CHEBI:57540"/>
    </ligand>
</feature>
<dbReference type="Gene3D" id="1.10.287.610">
    <property type="entry name" value="Helix hairpin bin"/>
    <property type="match status" value="1"/>
</dbReference>
<dbReference type="Gene3D" id="2.40.50.140">
    <property type="entry name" value="Nucleic acid-binding proteins"/>
    <property type="match status" value="1"/>
</dbReference>
<dbReference type="SMART" id="SM00292">
    <property type="entry name" value="BRCT"/>
    <property type="match status" value="1"/>
</dbReference>
<dbReference type="InterPro" id="IPR033136">
    <property type="entry name" value="DNA_ligase_CS"/>
</dbReference>
<dbReference type="AlphaFoldDB" id="A0A9C9EP16"/>
<dbReference type="InterPro" id="IPR004150">
    <property type="entry name" value="NAD_DNA_ligase_OB"/>
</dbReference>
<dbReference type="GO" id="GO:0006281">
    <property type="term" value="P:DNA repair"/>
    <property type="evidence" value="ECO:0007669"/>
    <property type="project" value="UniProtKB-KW"/>
</dbReference>
<dbReference type="GO" id="GO:0003911">
    <property type="term" value="F:DNA ligase (NAD+) activity"/>
    <property type="evidence" value="ECO:0007669"/>
    <property type="project" value="UniProtKB-UniRule"/>
</dbReference>
<sequence>MDEKEAKREVERLRKEINYHDYRYYVLNKPIISDYEYDRLYKRLKDLEQQFPGLITPDSPTQRVGGMPLKKFNTVQHRIKMLSLDNTYNKEEVREFNERVIKSLGRKVAYEVTLKVDGVAVSLHYRKGRFVLGATRGDGIKGDDITENLKTIRSIPLKILSADRELLDIEVRGEVFLPKKVFDELNKEREKQGLSLFANPRNAAAGTLKLLDSREVAKRGLDIFIHTVPIQPGPRHRSHYETLKELGKSGFKIVPHIALCRTIEEVFHCIDEWEHKREELDYEVDGLVLKVDDFKSREILGNTIKSPRWAIAYKYPARQVVTKLIDIKLQVGRTGRITPVAVLEPVFLSGTTVSRATLHNEDEIKRKDIRIGDYVIIEKGGEVIPKVVGVVTSKRKSSVRRFRFPEFCPVCKERIYRLSGEADWRCVNSTCPAQIKGRILHFTSRAAMDIEGFGHVLVDKLVDQGIIKSFDDIYRLTVDKLAGLERMGEKSARNLIQAIEESKKREFENVLYALGIPNIGVNASHLLVSEFASIDEIIKAGTEDFLKIKGIGETVAEGIKNYFKNEKNLKVIENLKRIGLRFHKDKPKEDKGYLKGKTFVFTGELEKMTRLEAHSLVRKEGGSPMNSVSRKTDFVVVGKKPGSKYEKAKKLGVKIITEKEFLELIKKG</sequence>
<dbReference type="GO" id="GO:0005829">
    <property type="term" value="C:cytosol"/>
    <property type="evidence" value="ECO:0007669"/>
    <property type="project" value="TreeGrafter"/>
</dbReference>
<dbReference type="HAMAP" id="MF_01588">
    <property type="entry name" value="DNA_ligase_A"/>
    <property type="match status" value="1"/>
</dbReference>
<dbReference type="GO" id="GO:0003677">
    <property type="term" value="F:DNA binding"/>
    <property type="evidence" value="ECO:0007669"/>
    <property type="project" value="InterPro"/>
</dbReference>
<keyword evidence="7 14" id="KW-0227">DNA damage</keyword>
<dbReference type="InterPro" id="IPR018239">
    <property type="entry name" value="DNA_ligase_AS"/>
</dbReference>
<evidence type="ECO:0000256" key="7">
    <source>
        <dbReference type="ARBA" id="ARBA00022763"/>
    </source>
</evidence>
<dbReference type="InterPro" id="IPR001357">
    <property type="entry name" value="BRCT_dom"/>
</dbReference>
<dbReference type="FunFam" id="2.40.50.140:FF:000012">
    <property type="entry name" value="DNA ligase"/>
    <property type="match status" value="1"/>
</dbReference>
<keyword evidence="8 14" id="KW-0862">Zinc</keyword>
<dbReference type="InterPro" id="IPR001679">
    <property type="entry name" value="DNA_ligase"/>
</dbReference>
<dbReference type="Gene3D" id="6.20.10.30">
    <property type="match status" value="1"/>
</dbReference>
<keyword evidence="11 14" id="KW-0234">DNA repair</keyword>
<evidence type="ECO:0000256" key="12">
    <source>
        <dbReference type="ARBA" id="ARBA00034005"/>
    </source>
</evidence>
<dbReference type="EC" id="6.5.1.2" evidence="2 14"/>
<feature type="binding site" evidence="14">
    <location>
        <position position="408"/>
    </location>
    <ligand>
        <name>Zn(2+)</name>
        <dbReference type="ChEBI" id="CHEBI:29105"/>
    </ligand>
</feature>
<feature type="binding site" evidence="14">
    <location>
        <position position="290"/>
    </location>
    <ligand>
        <name>NAD(+)</name>
        <dbReference type="ChEBI" id="CHEBI:57540"/>
    </ligand>
</feature>
<reference evidence="17" key="1">
    <citation type="journal article" date="2020" name="mSystems">
        <title>Genome- and Community-Level Interaction Insights into Carbon Utilization and Element Cycling Functions of Hydrothermarchaeota in Hydrothermal Sediment.</title>
        <authorList>
            <person name="Zhou Z."/>
            <person name="Liu Y."/>
            <person name="Xu W."/>
            <person name="Pan J."/>
            <person name="Luo Z.H."/>
            <person name="Li M."/>
        </authorList>
    </citation>
    <scope>NUCLEOTIDE SEQUENCE</scope>
    <source>
        <strain evidence="17">HyVt-388</strain>
    </source>
</reference>
<dbReference type="Gene3D" id="3.30.470.30">
    <property type="entry name" value="DNA ligase/mRNA capping enzyme"/>
    <property type="match status" value="1"/>
</dbReference>
<dbReference type="CDD" id="cd17748">
    <property type="entry name" value="BRCT_DNA_ligase_like"/>
    <property type="match status" value="1"/>
</dbReference>
<feature type="active site" description="N6-AMP-lysine intermediate" evidence="14">
    <location>
        <position position="115"/>
    </location>
</feature>
<feature type="binding site" evidence="14">
    <location>
        <position position="411"/>
    </location>
    <ligand>
        <name>Zn(2+)</name>
        <dbReference type="ChEBI" id="CHEBI:29105"/>
    </ligand>
</feature>
<dbReference type="InterPro" id="IPR013840">
    <property type="entry name" value="DNAligase_N"/>
</dbReference>
<dbReference type="Gene3D" id="1.10.150.20">
    <property type="entry name" value="5' to 3' exonuclease, C-terminal subdomain"/>
    <property type="match status" value="2"/>
</dbReference>
<dbReference type="SMART" id="SM00532">
    <property type="entry name" value="LIGANc"/>
    <property type="match status" value="1"/>
</dbReference>
<evidence type="ECO:0000256" key="8">
    <source>
        <dbReference type="ARBA" id="ARBA00022833"/>
    </source>
</evidence>
<comment type="caution">
    <text evidence="14">Lacks conserved residue(s) required for the propagation of feature annotation.</text>
</comment>
<dbReference type="PANTHER" id="PTHR23389">
    <property type="entry name" value="CHROMOSOME TRANSMISSION FIDELITY FACTOR 18"/>
    <property type="match status" value="1"/>
</dbReference>
<evidence type="ECO:0000256" key="15">
    <source>
        <dbReference type="RuleBase" id="RU000618"/>
    </source>
</evidence>
<comment type="function">
    <text evidence="1 14">DNA ligase that catalyzes the formation of phosphodiester linkages between 5'-phosphoryl and 3'-hydroxyl groups in double-stranded DNA using NAD as a coenzyme and as the energy source for the reaction. It is essential for DNA replication and repair of damaged DNA.</text>
</comment>
<keyword evidence="14" id="KW-0464">Manganese</keyword>
<dbReference type="PROSITE" id="PS01055">
    <property type="entry name" value="DNA_LIGASE_N1"/>
    <property type="match status" value="1"/>
</dbReference>
<feature type="binding site" evidence="14">
    <location>
        <position position="174"/>
    </location>
    <ligand>
        <name>NAD(+)</name>
        <dbReference type="ChEBI" id="CHEBI:57540"/>
    </ligand>
</feature>
<feature type="domain" description="BRCT" evidence="16">
    <location>
        <begin position="589"/>
        <end position="668"/>
    </location>
</feature>
<dbReference type="GO" id="GO:0006260">
    <property type="term" value="P:DNA replication"/>
    <property type="evidence" value="ECO:0007669"/>
    <property type="project" value="UniProtKB-KW"/>
</dbReference>
<comment type="similarity">
    <text evidence="13 14">Belongs to the NAD-dependent DNA ligase family. LigA subfamily.</text>
</comment>
<accession>A0A9C9EP16</accession>
<gene>
    <name evidence="14 17" type="primary">ligA</name>
    <name evidence="17" type="ORF">ENI34_10845</name>
</gene>
<protein>
    <recommendedName>
        <fullName evidence="3 14">DNA ligase</fullName>
        <ecNumber evidence="2 14">6.5.1.2</ecNumber>
    </recommendedName>
    <alternativeName>
        <fullName evidence="14">Polydeoxyribonucleotide synthase [NAD(+)]</fullName>
    </alternativeName>
</protein>
<keyword evidence="10 14" id="KW-0520">NAD</keyword>
<dbReference type="FunFam" id="1.10.287.610:FF:000002">
    <property type="entry name" value="DNA ligase"/>
    <property type="match status" value="1"/>
</dbReference>
<name>A0A9C9EP16_UNCW3</name>
<evidence type="ECO:0000256" key="2">
    <source>
        <dbReference type="ARBA" id="ARBA00012722"/>
    </source>
</evidence>
<feature type="binding site" evidence="14">
    <location>
        <position position="136"/>
    </location>
    <ligand>
        <name>NAD(+)</name>
        <dbReference type="ChEBI" id="CHEBI:57540"/>
    </ligand>
</feature>
<evidence type="ECO:0000256" key="5">
    <source>
        <dbReference type="ARBA" id="ARBA00022705"/>
    </source>
</evidence>
<dbReference type="SUPFAM" id="SSF47781">
    <property type="entry name" value="RuvA domain 2-like"/>
    <property type="match status" value="1"/>
</dbReference>